<comment type="caution">
    <text evidence="2">The sequence shown here is derived from an EMBL/GenBank/DDBJ whole genome shotgun (WGS) entry which is preliminary data.</text>
</comment>
<evidence type="ECO:0000256" key="1">
    <source>
        <dbReference type="SAM" id="MobiDB-lite"/>
    </source>
</evidence>
<feature type="region of interest" description="Disordered" evidence="1">
    <location>
        <begin position="56"/>
        <end position="101"/>
    </location>
</feature>
<keyword evidence="3" id="KW-1185">Reference proteome</keyword>
<evidence type="ECO:0000313" key="2">
    <source>
        <dbReference type="EMBL" id="MEQ2268847.1"/>
    </source>
</evidence>
<evidence type="ECO:0000313" key="3">
    <source>
        <dbReference type="Proteomes" id="UP001444071"/>
    </source>
</evidence>
<gene>
    <name evidence="2" type="ORF">XENORESO_016783</name>
</gene>
<sequence length="101" mass="11825">MSIMSKLHMYARTQSLEIAKNDSVHLSKIYGHLYLTWTLDESMGVPRSSVVKQLLPQRAQVRGRGMDKGKKKEWQEQKKREGNETQGNRDRKLRQREARKG</sequence>
<accession>A0ABV0WGZ0</accession>
<proteinExistence type="predicted"/>
<protein>
    <submittedName>
        <fullName evidence="2">Uncharacterized protein</fullName>
    </submittedName>
</protein>
<dbReference type="Proteomes" id="UP001444071">
    <property type="component" value="Unassembled WGS sequence"/>
</dbReference>
<name>A0ABV0WGZ0_9TELE</name>
<feature type="compositionally biased region" description="Basic and acidic residues" evidence="1">
    <location>
        <begin position="64"/>
        <end position="101"/>
    </location>
</feature>
<dbReference type="EMBL" id="JAHRIM010050608">
    <property type="protein sequence ID" value="MEQ2268847.1"/>
    <property type="molecule type" value="Genomic_DNA"/>
</dbReference>
<reference evidence="2 3" key="1">
    <citation type="submission" date="2021-06" db="EMBL/GenBank/DDBJ databases">
        <authorList>
            <person name="Palmer J.M."/>
        </authorList>
    </citation>
    <scope>NUCLEOTIDE SEQUENCE [LARGE SCALE GENOMIC DNA]</scope>
    <source>
        <strain evidence="2 3">XR_2019</strain>
        <tissue evidence="2">Muscle</tissue>
    </source>
</reference>
<organism evidence="2 3">
    <name type="scientific">Xenotaenia resolanae</name>
    <dbReference type="NCBI Taxonomy" id="208358"/>
    <lineage>
        <taxon>Eukaryota</taxon>
        <taxon>Metazoa</taxon>
        <taxon>Chordata</taxon>
        <taxon>Craniata</taxon>
        <taxon>Vertebrata</taxon>
        <taxon>Euteleostomi</taxon>
        <taxon>Actinopterygii</taxon>
        <taxon>Neopterygii</taxon>
        <taxon>Teleostei</taxon>
        <taxon>Neoteleostei</taxon>
        <taxon>Acanthomorphata</taxon>
        <taxon>Ovalentaria</taxon>
        <taxon>Atherinomorphae</taxon>
        <taxon>Cyprinodontiformes</taxon>
        <taxon>Goodeidae</taxon>
        <taxon>Xenotaenia</taxon>
    </lineage>
</organism>